<evidence type="ECO:0000256" key="3">
    <source>
        <dbReference type="ARBA" id="ARBA00009466"/>
    </source>
</evidence>
<keyword evidence="4" id="KW-0813">Transport</keyword>
<gene>
    <name evidence="9" type="ORF">OLEA9_A089051</name>
</gene>
<evidence type="ECO:0000256" key="2">
    <source>
        <dbReference type="ARBA" id="ARBA00004496"/>
    </source>
</evidence>
<dbReference type="InterPro" id="IPR044189">
    <property type="entry name" value="XPO4/7-like"/>
</dbReference>
<evidence type="ECO:0000256" key="7">
    <source>
        <dbReference type="ARBA" id="ARBA00023242"/>
    </source>
</evidence>
<evidence type="ECO:0000313" key="9">
    <source>
        <dbReference type="EMBL" id="CAA2983834.1"/>
    </source>
</evidence>
<dbReference type="OrthoDB" id="5548448at2759"/>
<organism evidence="9 10">
    <name type="scientific">Olea europaea subsp. europaea</name>
    <dbReference type="NCBI Taxonomy" id="158383"/>
    <lineage>
        <taxon>Eukaryota</taxon>
        <taxon>Viridiplantae</taxon>
        <taxon>Streptophyta</taxon>
        <taxon>Embryophyta</taxon>
        <taxon>Tracheophyta</taxon>
        <taxon>Spermatophyta</taxon>
        <taxon>Magnoliopsida</taxon>
        <taxon>eudicotyledons</taxon>
        <taxon>Gunneridae</taxon>
        <taxon>Pentapetalae</taxon>
        <taxon>asterids</taxon>
        <taxon>lamiids</taxon>
        <taxon>Lamiales</taxon>
        <taxon>Oleaceae</taxon>
        <taxon>Oleeae</taxon>
        <taxon>Olea</taxon>
    </lineage>
</organism>
<sequence>MHQAGYHPNTGPPDMAQLQATMRSIELACSSIQMHANPAAAEATILSLNQSPRPYQACQFILENSELANARFLAAGAIRDAAIREWSFLETDYKKSLIWFCWLFIMKHSGSHEGYVQAKVASVAAQLLKRGWLDFTAAEKEAVFLELVALSSLVFIVIRPKLGFTYSFLVPGLELSLDVVSAVSSIVGPWFASISSLRLSSP</sequence>
<keyword evidence="7" id="KW-0539">Nucleus</keyword>
<dbReference type="PANTHER" id="PTHR12596">
    <property type="entry name" value="EXPORTIN 4,7-RELATED"/>
    <property type="match status" value="1"/>
</dbReference>
<evidence type="ECO:0000256" key="4">
    <source>
        <dbReference type="ARBA" id="ARBA00022448"/>
    </source>
</evidence>
<evidence type="ECO:0000256" key="5">
    <source>
        <dbReference type="ARBA" id="ARBA00022490"/>
    </source>
</evidence>
<reference evidence="9 10" key="1">
    <citation type="submission" date="2019-12" db="EMBL/GenBank/DDBJ databases">
        <authorList>
            <person name="Alioto T."/>
            <person name="Alioto T."/>
            <person name="Gomez Garrido J."/>
        </authorList>
    </citation>
    <scope>NUCLEOTIDE SEQUENCE [LARGE SCALE GENOMIC DNA]</scope>
</reference>
<evidence type="ECO:0000256" key="1">
    <source>
        <dbReference type="ARBA" id="ARBA00004123"/>
    </source>
</evidence>
<protein>
    <recommendedName>
        <fullName evidence="8">Exportin-4</fullName>
    </recommendedName>
</protein>
<dbReference type="GO" id="GO:0006611">
    <property type="term" value="P:protein export from nucleus"/>
    <property type="evidence" value="ECO:0007669"/>
    <property type="project" value="TreeGrafter"/>
</dbReference>
<dbReference type="InterPro" id="IPR016024">
    <property type="entry name" value="ARM-type_fold"/>
</dbReference>
<dbReference type="Gene3D" id="1.25.10.10">
    <property type="entry name" value="Leucine-rich Repeat Variant"/>
    <property type="match status" value="1"/>
</dbReference>
<name>A0A8S0RWU7_OLEEU</name>
<dbReference type="EMBL" id="CACTIH010003744">
    <property type="protein sequence ID" value="CAA2983834.1"/>
    <property type="molecule type" value="Genomic_DNA"/>
</dbReference>
<dbReference type="SUPFAM" id="SSF48371">
    <property type="entry name" value="ARM repeat"/>
    <property type="match status" value="1"/>
</dbReference>
<dbReference type="GO" id="GO:0005737">
    <property type="term" value="C:cytoplasm"/>
    <property type="evidence" value="ECO:0007669"/>
    <property type="project" value="UniProtKB-SubCell"/>
</dbReference>
<keyword evidence="10" id="KW-1185">Reference proteome</keyword>
<dbReference type="Proteomes" id="UP000594638">
    <property type="component" value="Unassembled WGS sequence"/>
</dbReference>
<comment type="caution">
    <text evidence="9">The sequence shown here is derived from an EMBL/GenBank/DDBJ whole genome shotgun (WGS) entry which is preliminary data.</text>
</comment>
<dbReference type="GO" id="GO:0005049">
    <property type="term" value="F:nuclear export signal receptor activity"/>
    <property type="evidence" value="ECO:0007669"/>
    <property type="project" value="InterPro"/>
</dbReference>
<comment type="subcellular location">
    <subcellularLocation>
        <location evidence="2">Cytoplasm</location>
    </subcellularLocation>
    <subcellularLocation>
        <location evidence="1">Nucleus</location>
    </subcellularLocation>
</comment>
<dbReference type="GO" id="GO:0005643">
    <property type="term" value="C:nuclear pore"/>
    <property type="evidence" value="ECO:0007669"/>
    <property type="project" value="TreeGrafter"/>
</dbReference>
<keyword evidence="6" id="KW-0653">Protein transport</keyword>
<evidence type="ECO:0000256" key="6">
    <source>
        <dbReference type="ARBA" id="ARBA00022927"/>
    </source>
</evidence>
<evidence type="ECO:0000313" key="10">
    <source>
        <dbReference type="Proteomes" id="UP000594638"/>
    </source>
</evidence>
<dbReference type="Gramene" id="OE9A089051T2">
    <property type="protein sequence ID" value="OE9A089051C2"/>
    <property type="gene ID" value="OE9A089051"/>
</dbReference>
<dbReference type="PANTHER" id="PTHR12596:SF1">
    <property type="entry name" value="EXPORTIN-4"/>
    <property type="match status" value="1"/>
</dbReference>
<proteinExistence type="inferred from homology"/>
<evidence type="ECO:0000256" key="8">
    <source>
        <dbReference type="ARBA" id="ARBA00040444"/>
    </source>
</evidence>
<accession>A0A8S0RWU7</accession>
<comment type="similarity">
    <text evidence="3">Belongs to the exportin family.</text>
</comment>
<dbReference type="InterPro" id="IPR011989">
    <property type="entry name" value="ARM-like"/>
</dbReference>
<keyword evidence="5" id="KW-0963">Cytoplasm</keyword>
<dbReference type="AlphaFoldDB" id="A0A8S0RWU7"/>